<keyword evidence="2" id="KW-1185">Reference proteome</keyword>
<accession>A0AAE0YWY5</accession>
<reference evidence="1" key="1">
    <citation type="journal article" date="2023" name="G3 (Bethesda)">
        <title>A reference genome for the long-term kleptoplast-retaining sea slug Elysia crispata morphotype clarki.</title>
        <authorList>
            <person name="Eastman K.E."/>
            <person name="Pendleton A.L."/>
            <person name="Shaikh M.A."/>
            <person name="Suttiyut T."/>
            <person name="Ogas R."/>
            <person name="Tomko P."/>
            <person name="Gavelis G."/>
            <person name="Widhalm J.R."/>
            <person name="Wisecaver J.H."/>
        </authorList>
    </citation>
    <scope>NUCLEOTIDE SEQUENCE</scope>
    <source>
        <strain evidence="1">ECLA1</strain>
    </source>
</reference>
<sequence>MIGRAERLTGSDDQIVLRVYGDVENRNNTDDQCHFEGETEGKGWGAITVFHLRVSMRFRRSLKLRVYQRNFSAPARRLEI</sequence>
<dbReference type="Proteomes" id="UP001283361">
    <property type="component" value="Unassembled WGS sequence"/>
</dbReference>
<dbReference type="EMBL" id="JAWDGP010005256">
    <property type="protein sequence ID" value="KAK3758628.1"/>
    <property type="molecule type" value="Genomic_DNA"/>
</dbReference>
<evidence type="ECO:0000313" key="1">
    <source>
        <dbReference type="EMBL" id="KAK3758628.1"/>
    </source>
</evidence>
<protein>
    <submittedName>
        <fullName evidence="1">Uncharacterized protein</fullName>
    </submittedName>
</protein>
<comment type="caution">
    <text evidence="1">The sequence shown here is derived from an EMBL/GenBank/DDBJ whole genome shotgun (WGS) entry which is preliminary data.</text>
</comment>
<dbReference type="AlphaFoldDB" id="A0AAE0YWY5"/>
<proteinExistence type="predicted"/>
<organism evidence="1 2">
    <name type="scientific">Elysia crispata</name>
    <name type="common">lettuce slug</name>
    <dbReference type="NCBI Taxonomy" id="231223"/>
    <lineage>
        <taxon>Eukaryota</taxon>
        <taxon>Metazoa</taxon>
        <taxon>Spiralia</taxon>
        <taxon>Lophotrochozoa</taxon>
        <taxon>Mollusca</taxon>
        <taxon>Gastropoda</taxon>
        <taxon>Heterobranchia</taxon>
        <taxon>Euthyneura</taxon>
        <taxon>Panpulmonata</taxon>
        <taxon>Sacoglossa</taxon>
        <taxon>Placobranchoidea</taxon>
        <taxon>Plakobranchidae</taxon>
        <taxon>Elysia</taxon>
    </lineage>
</organism>
<name>A0AAE0YWY5_9GAST</name>
<evidence type="ECO:0000313" key="2">
    <source>
        <dbReference type="Proteomes" id="UP001283361"/>
    </source>
</evidence>
<gene>
    <name evidence="1" type="ORF">RRG08_019538</name>
</gene>